<organism evidence="2 3">
    <name type="scientific">Gordonia hirsuta DSM 44140 = NBRC 16056</name>
    <dbReference type="NCBI Taxonomy" id="1121927"/>
    <lineage>
        <taxon>Bacteria</taxon>
        <taxon>Bacillati</taxon>
        <taxon>Actinomycetota</taxon>
        <taxon>Actinomycetes</taxon>
        <taxon>Mycobacteriales</taxon>
        <taxon>Gordoniaceae</taxon>
        <taxon>Gordonia</taxon>
    </lineage>
</organism>
<protein>
    <recommendedName>
        <fullName evidence="4">Lipase</fullName>
    </recommendedName>
</protein>
<feature type="signal peptide" evidence="1">
    <location>
        <begin position="1"/>
        <end position="48"/>
    </location>
</feature>
<reference evidence="2 3" key="1">
    <citation type="submission" date="2012-12" db="EMBL/GenBank/DDBJ databases">
        <title>Whole genome shotgun sequence of Gordonia hirsuta NBRC 16056.</title>
        <authorList>
            <person name="Isaki-Nakamura S."/>
            <person name="Hosoyama A."/>
            <person name="Tsuchikane K."/>
            <person name="Katsumata H."/>
            <person name="Baba S."/>
            <person name="Yamazaki S."/>
            <person name="Fujita N."/>
        </authorList>
    </citation>
    <scope>NUCLEOTIDE SEQUENCE [LARGE SCALE GENOMIC DNA]</scope>
    <source>
        <strain evidence="2 3">NBRC 16056</strain>
    </source>
</reference>
<dbReference type="Gene3D" id="3.40.50.1820">
    <property type="entry name" value="alpha/beta hydrolase"/>
    <property type="match status" value="1"/>
</dbReference>
<dbReference type="AlphaFoldDB" id="L7L842"/>
<dbReference type="EMBL" id="BANT01000014">
    <property type="protein sequence ID" value="GAC56916.1"/>
    <property type="molecule type" value="Genomic_DNA"/>
</dbReference>
<keyword evidence="3" id="KW-1185">Reference proteome</keyword>
<dbReference type="PANTHER" id="PTHR34853">
    <property type="match status" value="1"/>
</dbReference>
<name>L7L842_9ACTN</name>
<dbReference type="Proteomes" id="UP000053405">
    <property type="component" value="Unassembled WGS sequence"/>
</dbReference>
<keyword evidence="1" id="KW-0732">Signal</keyword>
<evidence type="ECO:0000313" key="2">
    <source>
        <dbReference type="EMBL" id="GAC56916.1"/>
    </source>
</evidence>
<dbReference type="STRING" id="1121927.GOHSU_14_00830"/>
<dbReference type="GO" id="GO:0004806">
    <property type="term" value="F:triacylglycerol lipase activity"/>
    <property type="evidence" value="ECO:0007669"/>
    <property type="project" value="InterPro"/>
</dbReference>
<dbReference type="GO" id="GO:0016042">
    <property type="term" value="P:lipid catabolic process"/>
    <property type="evidence" value="ECO:0007669"/>
    <property type="project" value="InterPro"/>
</dbReference>
<evidence type="ECO:0000313" key="3">
    <source>
        <dbReference type="Proteomes" id="UP000053405"/>
    </source>
</evidence>
<proteinExistence type="predicted"/>
<dbReference type="PANTHER" id="PTHR34853:SF1">
    <property type="entry name" value="LIPASE 5"/>
    <property type="match status" value="1"/>
</dbReference>
<evidence type="ECO:0000256" key="1">
    <source>
        <dbReference type="SAM" id="SignalP"/>
    </source>
</evidence>
<dbReference type="eggNOG" id="COG1506">
    <property type="taxonomic scope" value="Bacteria"/>
</dbReference>
<accession>L7L842</accession>
<dbReference type="InterPro" id="IPR005152">
    <property type="entry name" value="Lipase_secreted"/>
</dbReference>
<sequence length="467" mass="50620">MKTRLLTRVRAFGRGARPARTVRRSPLVAFAAVCAAATLTVVAAPAEAAPTVPNRTPGLDEIFNGYVIGTLENGRVGTPEQIIKPWLPGHPFYNEPRLKPSDKPGTLLKAEKVDVQFLGVQPGKLDAWRTMFVTSDLQGRRDISTGIIMIPRDGKKNSERKVIGYQMANDSVGAYCHPSSMWTGGDQLDGSLWSALGPLALMFDKGYAIVISDVGNSGDPKPRGVFAGKYNGMTTLDGLRAALSYKKAGLSTEAPIGMFGIAGGGVGTGFAMELADDYAPELNIKASVMEGMVPNYKRFIETADGSVGSAFALATILGLEPHYPEMKVNAHLNPVGRGIADIYRTQCQTPAYFTLPFVPMRTLFNGQDPAHIPAFQRAYRDNVMGQGAPKTGSRTLISSCVADDSPMSLVPAEDSRKLVRYWRAKGAQVDYQPTDCSLTRFFTDFYGWGTDLFGMQTIDWLDANLEN</sequence>
<gene>
    <name evidence="2" type="ORF">GOHSU_14_00830</name>
</gene>
<feature type="chain" id="PRO_5003979798" description="Lipase" evidence="1">
    <location>
        <begin position="49"/>
        <end position="467"/>
    </location>
</feature>
<dbReference type="Pfam" id="PF03583">
    <property type="entry name" value="LIP"/>
    <property type="match status" value="1"/>
</dbReference>
<comment type="caution">
    <text evidence="2">The sequence shown here is derived from an EMBL/GenBank/DDBJ whole genome shotgun (WGS) entry which is preliminary data.</text>
</comment>
<evidence type="ECO:0008006" key="4">
    <source>
        <dbReference type="Google" id="ProtNLM"/>
    </source>
</evidence>
<dbReference type="RefSeq" id="WP_005938069.1">
    <property type="nucleotide sequence ID" value="NZ_ATVK01000046.1"/>
</dbReference>
<dbReference type="SUPFAM" id="SSF53474">
    <property type="entry name" value="alpha/beta-Hydrolases"/>
    <property type="match status" value="1"/>
</dbReference>
<dbReference type="Gene3D" id="1.10.260.130">
    <property type="match status" value="1"/>
</dbReference>
<dbReference type="InterPro" id="IPR029058">
    <property type="entry name" value="AB_hydrolase_fold"/>
</dbReference>